<accession>S3DKA7</accession>
<dbReference type="InterPro" id="IPR013815">
    <property type="entry name" value="ATP_grasp_subdomain_1"/>
</dbReference>
<gene>
    <name evidence="6" type="ORF">GLAREA_02897</name>
</gene>
<dbReference type="KEGG" id="glz:GLAREA_02897"/>
<dbReference type="Pfam" id="PF18130">
    <property type="entry name" value="ATPgrasp_N"/>
    <property type="match status" value="1"/>
</dbReference>
<dbReference type="OMA" id="WREAFIP"/>
<evidence type="ECO:0000256" key="1">
    <source>
        <dbReference type="ARBA" id="ARBA00022598"/>
    </source>
</evidence>
<sequence length="661" mass="73676">MAHKRDFRVKAAGNDEEILCCKWDFKVQNGTSDKSWQSIDLSLKLSSVSPTLSWPKKATEVRIFDEMSEITSDNIGISAFEFIFCCLSATRKANQNGGSREIKLIVPSTRGYLVRSDIVTLRLVDCEFVELTTSFSEDSSRLFVGENLESEGYFSFSTLLAASAAGVLLVPQSLPEESTAALLSVEVELANRLSISWVIEKVKSRQTLAIVEGSRDHPDNGGTGPSIYLAAKALGIDIVVLDNAGHWLEGPEFSHWRKEFIPVKLTDPPDAEFANRIVKAVRNYEGVIDGIITFCDSYQTSVSTAATRLGLPTSSPEAFEIATDKYKTSVFEGHQAYSASNIQEALDISDNNELTYPMIVKPCNGWSSEGVFRVDDRAGLEKAINSIPPRHGDTFVMEKYCDGPEVNANFVLLDGEILFSEICDDFPKGADVDGPGTLKTFIELATVFPSALPVQEQTLLRDRFVDSLRRLGLTNGILHLEGRVENSRTQYRTQEGILDLHPRDIAVEEEPAPWLIEINPRPPGMKCTQIIESTYGVDYWGLAMLIAIRDTERARILSQQFKMGAQYNCVMVFIPCNYDLDHCTGIFDSDDICADLIRQRPDLAEHISQCATLVKRGDKVDHPDSGHNSWLAYYNVFSRKSRQHALELAEQVRTGTRYTFK</sequence>
<dbReference type="GeneID" id="19461953"/>
<dbReference type="eggNOG" id="ENOG502QT0U">
    <property type="taxonomic scope" value="Eukaryota"/>
</dbReference>
<dbReference type="InterPro" id="IPR041472">
    <property type="entry name" value="BL00235/CARNS1_N"/>
</dbReference>
<dbReference type="Gene3D" id="3.30.1490.20">
    <property type="entry name" value="ATP-grasp fold, A domain"/>
    <property type="match status" value="1"/>
</dbReference>
<dbReference type="GO" id="GO:0005524">
    <property type="term" value="F:ATP binding"/>
    <property type="evidence" value="ECO:0007669"/>
    <property type="project" value="UniProtKB-UniRule"/>
</dbReference>
<dbReference type="Proteomes" id="UP000016922">
    <property type="component" value="Unassembled WGS sequence"/>
</dbReference>
<keyword evidence="2 4" id="KW-0547">Nucleotide-binding</keyword>
<protein>
    <submittedName>
        <fullName evidence="6">Glutathione synthetase ATP-binding protein</fullName>
    </submittedName>
</protein>
<reference evidence="6 7" key="1">
    <citation type="journal article" date="2013" name="BMC Genomics">
        <title>Genomics-driven discovery of the pneumocandin biosynthetic gene cluster in the fungus Glarea lozoyensis.</title>
        <authorList>
            <person name="Chen L."/>
            <person name="Yue Q."/>
            <person name="Zhang X."/>
            <person name="Xiang M."/>
            <person name="Wang C."/>
            <person name="Li S."/>
            <person name="Che Y."/>
            <person name="Ortiz-Lopez F.J."/>
            <person name="Bills G.F."/>
            <person name="Liu X."/>
            <person name="An Z."/>
        </authorList>
    </citation>
    <scope>NUCLEOTIDE SEQUENCE [LARGE SCALE GENOMIC DNA]</scope>
    <source>
        <strain evidence="7">ATCC 20868 / MF5171</strain>
    </source>
</reference>
<dbReference type="HOGENOM" id="CLU_017280_0_0_1"/>
<dbReference type="EMBL" id="KE145370">
    <property type="protein sequence ID" value="EPE26983.1"/>
    <property type="molecule type" value="Genomic_DNA"/>
</dbReference>
<dbReference type="PANTHER" id="PTHR43585:SF2">
    <property type="entry name" value="ATP-GRASP ENZYME FSQD"/>
    <property type="match status" value="1"/>
</dbReference>
<feature type="domain" description="ATP-grasp" evidence="5">
    <location>
        <begin position="320"/>
        <end position="548"/>
    </location>
</feature>
<keyword evidence="3 4" id="KW-0067">ATP-binding</keyword>
<dbReference type="GO" id="GO:0016874">
    <property type="term" value="F:ligase activity"/>
    <property type="evidence" value="ECO:0007669"/>
    <property type="project" value="UniProtKB-KW"/>
</dbReference>
<evidence type="ECO:0000313" key="6">
    <source>
        <dbReference type="EMBL" id="EPE26983.1"/>
    </source>
</evidence>
<dbReference type="InterPro" id="IPR052032">
    <property type="entry name" value="ATP-dep_AA_Ligase"/>
</dbReference>
<dbReference type="OrthoDB" id="434648at2759"/>
<evidence type="ECO:0000256" key="3">
    <source>
        <dbReference type="ARBA" id="ARBA00022840"/>
    </source>
</evidence>
<dbReference type="RefSeq" id="XP_008086173.1">
    <property type="nucleotide sequence ID" value="XM_008087982.1"/>
</dbReference>
<dbReference type="PROSITE" id="PS50975">
    <property type="entry name" value="ATP_GRASP"/>
    <property type="match status" value="1"/>
</dbReference>
<dbReference type="AlphaFoldDB" id="S3DKA7"/>
<name>S3DKA7_GLAL2</name>
<dbReference type="STRING" id="1116229.S3DKA7"/>
<dbReference type="GO" id="GO:0046872">
    <property type="term" value="F:metal ion binding"/>
    <property type="evidence" value="ECO:0007669"/>
    <property type="project" value="InterPro"/>
</dbReference>
<organism evidence="6 7">
    <name type="scientific">Glarea lozoyensis (strain ATCC 20868 / MF5171)</name>
    <dbReference type="NCBI Taxonomy" id="1116229"/>
    <lineage>
        <taxon>Eukaryota</taxon>
        <taxon>Fungi</taxon>
        <taxon>Dikarya</taxon>
        <taxon>Ascomycota</taxon>
        <taxon>Pezizomycotina</taxon>
        <taxon>Leotiomycetes</taxon>
        <taxon>Helotiales</taxon>
        <taxon>Helotiaceae</taxon>
        <taxon>Glarea</taxon>
    </lineage>
</organism>
<keyword evidence="7" id="KW-1185">Reference proteome</keyword>
<dbReference type="Gene3D" id="3.40.50.20">
    <property type="match status" value="1"/>
</dbReference>
<proteinExistence type="predicted"/>
<evidence type="ECO:0000256" key="4">
    <source>
        <dbReference type="PROSITE-ProRule" id="PRU00409"/>
    </source>
</evidence>
<dbReference type="PANTHER" id="PTHR43585">
    <property type="entry name" value="FUMIPYRROLE BIOSYNTHESIS PROTEIN C"/>
    <property type="match status" value="1"/>
</dbReference>
<dbReference type="Pfam" id="PF13535">
    <property type="entry name" value="ATP-grasp_4"/>
    <property type="match status" value="1"/>
</dbReference>
<keyword evidence="1" id="KW-0436">Ligase</keyword>
<evidence type="ECO:0000256" key="2">
    <source>
        <dbReference type="ARBA" id="ARBA00022741"/>
    </source>
</evidence>
<dbReference type="Gene3D" id="3.30.470.20">
    <property type="entry name" value="ATP-grasp fold, B domain"/>
    <property type="match status" value="1"/>
</dbReference>
<evidence type="ECO:0000259" key="5">
    <source>
        <dbReference type="PROSITE" id="PS50975"/>
    </source>
</evidence>
<dbReference type="SUPFAM" id="SSF56059">
    <property type="entry name" value="Glutathione synthetase ATP-binding domain-like"/>
    <property type="match status" value="1"/>
</dbReference>
<evidence type="ECO:0000313" key="7">
    <source>
        <dbReference type="Proteomes" id="UP000016922"/>
    </source>
</evidence>
<dbReference type="InterPro" id="IPR011761">
    <property type="entry name" value="ATP-grasp"/>
</dbReference>